<dbReference type="OrthoDB" id="2316594at2759"/>
<gene>
    <name evidence="2" type="ORF">S7711_01979</name>
</gene>
<dbReference type="SUPFAM" id="SSF52540">
    <property type="entry name" value="P-loop containing nucleoside triphosphate hydrolases"/>
    <property type="match status" value="1"/>
</dbReference>
<dbReference type="EMBL" id="KL648650">
    <property type="protein sequence ID" value="KEY66691.1"/>
    <property type="molecule type" value="Genomic_DNA"/>
</dbReference>
<accession>A0A084AN12</accession>
<evidence type="ECO:0000256" key="1">
    <source>
        <dbReference type="SAM" id="MobiDB-lite"/>
    </source>
</evidence>
<name>A0A084AN12_STACB</name>
<evidence type="ECO:0000313" key="2">
    <source>
        <dbReference type="EMBL" id="KEY66691.1"/>
    </source>
</evidence>
<keyword evidence="3" id="KW-1185">Reference proteome</keyword>
<evidence type="ECO:0000313" key="3">
    <source>
        <dbReference type="Proteomes" id="UP000028045"/>
    </source>
</evidence>
<sequence>PPPFRLGHRRSTPIFTEDVRVSRGDATAGGFTQYGLLGGHIGRLSRAPASTPASSDPRIYYNVAAPSSTFICGSQGSGKSHTLSCLLENCLIPSVANVLPRPLFGIVFHHDTFISDTGGSPCEAAHLSSSPSIKVRVVCAPTNNGQIKRIYGHLPNVIIQELHLNQSDLGTKRMLGLMAVSSVQGGGMPLYLHIVVRVLRDLRMRQQKTPGAQFDYGAFKRELTETNLTKDQVVPLQQRLGTLESFILDAQASAVVMSQRPGAAPRAPVSPQQTTSNQPTGPQALQPARLTIVDLSCPCVTAEMACLLFNICLGLFLERDSSVGCVTALDEAHKYMTESSEAMPLINSLLSTIRLQRRLGARIIISTQEPQETPRSRFQQGDSMAMSFPVSDISAHLFTEINKLQTGEALLFSPTALVGLGSVKKESSVELEFSDSVEEQPKPPASSANSTTEVALETPAGQAIPLANNVLKLRIRARITSDGGCSVMAA</sequence>
<proteinExistence type="predicted"/>
<protein>
    <submittedName>
        <fullName evidence="2">Uncharacterized protein</fullName>
    </submittedName>
</protein>
<dbReference type="HOGENOM" id="CLU_015256_5_1_1"/>
<dbReference type="Gene3D" id="3.40.50.300">
    <property type="entry name" value="P-loop containing nucleotide triphosphate hydrolases"/>
    <property type="match status" value="1"/>
</dbReference>
<feature type="compositionally biased region" description="Polar residues" evidence="1">
    <location>
        <begin position="270"/>
        <end position="283"/>
    </location>
</feature>
<dbReference type="Proteomes" id="UP000028045">
    <property type="component" value="Unassembled WGS sequence"/>
</dbReference>
<dbReference type="InterPro" id="IPR027417">
    <property type="entry name" value="P-loop_NTPase"/>
</dbReference>
<organism evidence="2 3">
    <name type="scientific">Stachybotrys chartarum (strain CBS 109288 / IBT 7711)</name>
    <name type="common">Toxic black mold</name>
    <name type="synonym">Stilbospora chartarum</name>
    <dbReference type="NCBI Taxonomy" id="1280523"/>
    <lineage>
        <taxon>Eukaryota</taxon>
        <taxon>Fungi</taxon>
        <taxon>Dikarya</taxon>
        <taxon>Ascomycota</taxon>
        <taxon>Pezizomycotina</taxon>
        <taxon>Sordariomycetes</taxon>
        <taxon>Hypocreomycetidae</taxon>
        <taxon>Hypocreales</taxon>
        <taxon>Stachybotryaceae</taxon>
        <taxon>Stachybotrys</taxon>
    </lineage>
</organism>
<reference evidence="2 3" key="1">
    <citation type="journal article" date="2014" name="BMC Genomics">
        <title>Comparative genome sequencing reveals chemotype-specific gene clusters in the toxigenic black mold Stachybotrys.</title>
        <authorList>
            <person name="Semeiks J."/>
            <person name="Borek D."/>
            <person name="Otwinowski Z."/>
            <person name="Grishin N.V."/>
        </authorList>
    </citation>
    <scope>NUCLEOTIDE SEQUENCE [LARGE SCALE GENOMIC DNA]</scope>
    <source>
        <strain evidence="3">CBS 109288 / IBT 7711</strain>
    </source>
</reference>
<dbReference type="AlphaFoldDB" id="A0A084AN12"/>
<feature type="region of interest" description="Disordered" evidence="1">
    <location>
        <begin position="259"/>
        <end position="283"/>
    </location>
</feature>
<feature type="region of interest" description="Disordered" evidence="1">
    <location>
        <begin position="431"/>
        <end position="456"/>
    </location>
</feature>
<feature type="non-terminal residue" evidence="2">
    <location>
        <position position="1"/>
    </location>
</feature>